<dbReference type="PANTHER" id="PTHR43544:SF12">
    <property type="entry name" value="NAD(P)-BINDING ROSSMANN-FOLD SUPERFAMILY PROTEIN"/>
    <property type="match status" value="1"/>
</dbReference>
<sequence>MTLAWIPDGGEVLIQGASRGIGLEFVRQCLQAPQVGTVWATCRRPEAASALQGLAEGSGGRLRVLPLDVTDEASIEAAAATVQQAGGRLHLLVNAAGLLHDRQRGIRPEKRLEEVSAEALTELFRVNAIGPLLVARAFLPCLRHGEPAVWAAISARVGSIADNRKGGWYSYRASKAALNQLVRTLAVELERRAPRVTCAALHPGTTDTDLSAPFQAWVPAEQLFAPERTVRQLLAVIDGLRPADSGGLFSWDGQPIPY</sequence>
<organism evidence="2 3">
    <name type="scientific">Halorhodospira neutriphila</name>
    <dbReference type="NCBI Taxonomy" id="168379"/>
    <lineage>
        <taxon>Bacteria</taxon>
        <taxon>Pseudomonadati</taxon>
        <taxon>Pseudomonadota</taxon>
        <taxon>Gammaproteobacteria</taxon>
        <taxon>Chromatiales</taxon>
        <taxon>Ectothiorhodospiraceae</taxon>
        <taxon>Halorhodospira</taxon>
    </lineage>
</organism>
<dbReference type="PRINTS" id="PR00080">
    <property type="entry name" value="SDRFAMILY"/>
</dbReference>
<proteinExistence type="inferred from homology"/>
<dbReference type="EMBL" id="NRSH01000044">
    <property type="protein sequence ID" value="MBK1726461.1"/>
    <property type="molecule type" value="Genomic_DNA"/>
</dbReference>
<comment type="similarity">
    <text evidence="1">Belongs to the short-chain dehydrogenases/reductases (SDR) family.</text>
</comment>
<dbReference type="Gene3D" id="3.40.50.720">
    <property type="entry name" value="NAD(P)-binding Rossmann-like Domain"/>
    <property type="match status" value="1"/>
</dbReference>
<gene>
    <name evidence="2" type="ORF">CKO13_05390</name>
</gene>
<dbReference type="PRINTS" id="PR00081">
    <property type="entry name" value="GDHRDH"/>
</dbReference>
<protein>
    <submittedName>
        <fullName evidence="2">Cell-cell signaling protein</fullName>
    </submittedName>
</protein>
<name>A0ABS1E7Q9_9GAMM</name>
<evidence type="ECO:0000256" key="1">
    <source>
        <dbReference type="RuleBase" id="RU000363"/>
    </source>
</evidence>
<dbReference type="InterPro" id="IPR036291">
    <property type="entry name" value="NAD(P)-bd_dom_sf"/>
</dbReference>
<dbReference type="InterPro" id="IPR002347">
    <property type="entry name" value="SDR_fam"/>
</dbReference>
<accession>A0ABS1E7Q9</accession>
<reference evidence="2 3" key="1">
    <citation type="journal article" date="2020" name="Microorganisms">
        <title>Osmotic Adaptation and Compatible Solute Biosynthesis of Phototrophic Bacteria as Revealed from Genome Analyses.</title>
        <authorList>
            <person name="Imhoff J.F."/>
            <person name="Rahn T."/>
            <person name="Kunzel S."/>
            <person name="Keller A."/>
            <person name="Neulinger S.C."/>
        </authorList>
    </citation>
    <scope>NUCLEOTIDE SEQUENCE [LARGE SCALE GENOMIC DNA]</scope>
    <source>
        <strain evidence="2 3">DSM 15116</strain>
    </source>
</reference>
<keyword evidence="3" id="KW-1185">Reference proteome</keyword>
<dbReference type="Pfam" id="PF00106">
    <property type="entry name" value="adh_short"/>
    <property type="match status" value="1"/>
</dbReference>
<dbReference type="SUPFAM" id="SSF51735">
    <property type="entry name" value="NAD(P)-binding Rossmann-fold domains"/>
    <property type="match status" value="1"/>
</dbReference>
<dbReference type="CDD" id="cd05325">
    <property type="entry name" value="carb_red_sniffer_like_SDR_c"/>
    <property type="match status" value="1"/>
</dbReference>
<dbReference type="PANTHER" id="PTHR43544">
    <property type="entry name" value="SHORT-CHAIN DEHYDROGENASE/REDUCTASE"/>
    <property type="match status" value="1"/>
</dbReference>
<dbReference type="RefSeq" id="WP_200257644.1">
    <property type="nucleotide sequence ID" value="NZ_NRSH01000044.1"/>
</dbReference>
<comment type="caution">
    <text evidence="2">The sequence shown here is derived from an EMBL/GenBank/DDBJ whole genome shotgun (WGS) entry which is preliminary data.</text>
</comment>
<dbReference type="InterPro" id="IPR051468">
    <property type="entry name" value="Fungal_SecMetab_SDRs"/>
</dbReference>
<dbReference type="Proteomes" id="UP000738126">
    <property type="component" value="Unassembled WGS sequence"/>
</dbReference>
<evidence type="ECO:0000313" key="3">
    <source>
        <dbReference type="Proteomes" id="UP000738126"/>
    </source>
</evidence>
<evidence type="ECO:0000313" key="2">
    <source>
        <dbReference type="EMBL" id="MBK1726461.1"/>
    </source>
</evidence>